<dbReference type="OrthoDB" id="7421901at2759"/>
<feature type="chain" id="PRO_5035721903" evidence="1">
    <location>
        <begin position="41"/>
        <end position="122"/>
    </location>
</feature>
<comment type="caution">
    <text evidence="2">The sequence shown here is derived from an EMBL/GenBank/DDBJ whole genome shotgun (WGS) entry which is preliminary data.</text>
</comment>
<organism evidence="2 3">
    <name type="scientific">Pararge aegeria aegeria</name>
    <dbReference type="NCBI Taxonomy" id="348720"/>
    <lineage>
        <taxon>Eukaryota</taxon>
        <taxon>Metazoa</taxon>
        <taxon>Ecdysozoa</taxon>
        <taxon>Arthropoda</taxon>
        <taxon>Hexapoda</taxon>
        <taxon>Insecta</taxon>
        <taxon>Pterygota</taxon>
        <taxon>Neoptera</taxon>
        <taxon>Endopterygota</taxon>
        <taxon>Lepidoptera</taxon>
        <taxon>Glossata</taxon>
        <taxon>Ditrysia</taxon>
        <taxon>Papilionoidea</taxon>
        <taxon>Nymphalidae</taxon>
        <taxon>Satyrinae</taxon>
        <taxon>Satyrini</taxon>
        <taxon>Parargina</taxon>
        <taxon>Pararge</taxon>
    </lineage>
</organism>
<gene>
    <name evidence="2" type="primary">jg16004</name>
    <name evidence="2" type="ORF">PAEG_LOCUS27278</name>
</gene>
<dbReference type="EMBL" id="CAKXAJ010026487">
    <property type="protein sequence ID" value="CAH2268979.1"/>
    <property type="molecule type" value="Genomic_DNA"/>
</dbReference>
<proteinExistence type="predicted"/>
<name>A0A8S4SHK1_9NEOP</name>
<evidence type="ECO:0000313" key="2">
    <source>
        <dbReference type="EMBL" id="CAH2268979.1"/>
    </source>
</evidence>
<accession>A0A8S4SHK1</accession>
<feature type="signal peptide" evidence="1">
    <location>
        <begin position="1"/>
        <end position="40"/>
    </location>
</feature>
<evidence type="ECO:0000256" key="1">
    <source>
        <dbReference type="SAM" id="SignalP"/>
    </source>
</evidence>
<dbReference type="Proteomes" id="UP000838756">
    <property type="component" value="Unassembled WGS sequence"/>
</dbReference>
<sequence length="122" mass="13985">MDRGPYKRRHRFNIKTIGKMFAWKFMLLLLTLVCSYKASSDTSNCLWHKNSCVEKCPEHLVQNVCDCTQNYWLAQRTCTSPQSTLVGTVCGFSRCDCPDGLVLDTDTGYCYDIDNCPTKHIE</sequence>
<evidence type="ECO:0000313" key="3">
    <source>
        <dbReference type="Proteomes" id="UP000838756"/>
    </source>
</evidence>
<keyword evidence="1" id="KW-0732">Signal</keyword>
<keyword evidence="3" id="KW-1185">Reference proteome</keyword>
<reference evidence="2" key="1">
    <citation type="submission" date="2022-03" db="EMBL/GenBank/DDBJ databases">
        <authorList>
            <person name="Lindestad O."/>
        </authorList>
    </citation>
    <scope>NUCLEOTIDE SEQUENCE</scope>
</reference>
<dbReference type="AlphaFoldDB" id="A0A8S4SHK1"/>
<protein>
    <submittedName>
        <fullName evidence="2">Jg16004 protein</fullName>
    </submittedName>
</protein>